<protein>
    <submittedName>
        <fullName evidence="2">Transposase</fullName>
    </submittedName>
</protein>
<dbReference type="Proteomes" id="UP001595891">
    <property type="component" value="Unassembled WGS sequence"/>
</dbReference>
<feature type="domain" description="Tc1-like transposase DDE" evidence="1">
    <location>
        <begin position="62"/>
        <end position="146"/>
    </location>
</feature>
<dbReference type="InterPro" id="IPR036397">
    <property type="entry name" value="RNaseH_sf"/>
</dbReference>
<name>A0ABV9E4Z6_9ACTN</name>
<evidence type="ECO:0000259" key="1">
    <source>
        <dbReference type="Pfam" id="PF13358"/>
    </source>
</evidence>
<dbReference type="RefSeq" id="WP_262841781.1">
    <property type="nucleotide sequence ID" value="NZ_JANZYP010000007.1"/>
</dbReference>
<evidence type="ECO:0000313" key="2">
    <source>
        <dbReference type="EMBL" id="MFC4584472.1"/>
    </source>
</evidence>
<dbReference type="EMBL" id="JBHSFN010000001">
    <property type="protein sequence ID" value="MFC4584472.1"/>
    <property type="molecule type" value="Genomic_DNA"/>
</dbReference>
<reference evidence="3" key="1">
    <citation type="journal article" date="2019" name="Int. J. Syst. Evol. Microbiol.">
        <title>The Global Catalogue of Microorganisms (GCM) 10K type strain sequencing project: providing services to taxonomists for standard genome sequencing and annotation.</title>
        <authorList>
            <consortium name="The Broad Institute Genomics Platform"/>
            <consortium name="The Broad Institute Genome Sequencing Center for Infectious Disease"/>
            <person name="Wu L."/>
            <person name="Ma J."/>
        </authorList>
    </citation>
    <scope>NUCLEOTIDE SEQUENCE [LARGE SCALE GENOMIC DNA]</scope>
    <source>
        <strain evidence="3">CCUG 49560</strain>
    </source>
</reference>
<organism evidence="2 3">
    <name type="scientific">Sphaerisporangium corydalis</name>
    <dbReference type="NCBI Taxonomy" id="1441875"/>
    <lineage>
        <taxon>Bacteria</taxon>
        <taxon>Bacillati</taxon>
        <taxon>Actinomycetota</taxon>
        <taxon>Actinomycetes</taxon>
        <taxon>Streptosporangiales</taxon>
        <taxon>Streptosporangiaceae</taxon>
        <taxon>Sphaerisporangium</taxon>
    </lineage>
</organism>
<accession>A0ABV9E4Z6</accession>
<sequence length="182" mass="20401">MGAWLCFEDEAGQTLRSPKGRTWGAKGGGRVSIAALVAVKPGQRPRLIYRTRTYRGRKGEPKGFGSADYAALFDGAHQHLGAPVVVAVDNLNTQVSARMRQLIAARPWLRVYQLPPYALEFNPVEAVWAHMKKSLANLTTRTLDQLADLVKNRLKRMQYRPALISGFSPRPGWTPTRRNLRH</sequence>
<dbReference type="Pfam" id="PF13358">
    <property type="entry name" value="DDE_3"/>
    <property type="match status" value="1"/>
</dbReference>
<dbReference type="InterPro" id="IPR038717">
    <property type="entry name" value="Tc1-like_DDE_dom"/>
</dbReference>
<gene>
    <name evidence="2" type="ORF">ACFO8L_00205</name>
</gene>
<keyword evidence="3" id="KW-1185">Reference proteome</keyword>
<comment type="caution">
    <text evidence="2">The sequence shown here is derived from an EMBL/GenBank/DDBJ whole genome shotgun (WGS) entry which is preliminary data.</text>
</comment>
<proteinExistence type="predicted"/>
<dbReference type="Gene3D" id="3.30.420.10">
    <property type="entry name" value="Ribonuclease H-like superfamily/Ribonuclease H"/>
    <property type="match status" value="1"/>
</dbReference>
<evidence type="ECO:0000313" key="3">
    <source>
        <dbReference type="Proteomes" id="UP001595891"/>
    </source>
</evidence>